<accession>A0A926HHP1</accession>
<gene>
    <name evidence="2" type="ORF">H8699_00480</name>
</gene>
<dbReference type="RefSeq" id="WP_249283993.1">
    <property type="nucleotide sequence ID" value="NZ_JACRSO010000001.1"/>
</dbReference>
<reference evidence="2" key="1">
    <citation type="submission" date="2020-08" db="EMBL/GenBank/DDBJ databases">
        <title>Genome public.</title>
        <authorList>
            <person name="Liu C."/>
            <person name="Sun Q."/>
        </authorList>
    </citation>
    <scope>NUCLEOTIDE SEQUENCE</scope>
    <source>
        <strain evidence="2">NSJ-44</strain>
    </source>
</reference>
<comment type="caution">
    <text evidence="2">The sequence shown here is derived from an EMBL/GenBank/DDBJ whole genome shotgun (WGS) entry which is preliminary data.</text>
</comment>
<dbReference type="InterPro" id="IPR046914">
    <property type="entry name" value="ABC-3C_CTD6"/>
</dbReference>
<proteinExistence type="predicted"/>
<sequence length="168" mass="19659">MHFVYAFRFGGGLTVTRDRHITVPDVIEKYETIYIQKYLSAVSEREKVSIDTVSELAQKFPKYMANLKVQRERFYSAENLKTFASKHLLTNDYFKDLADDIYYGIYDLLGKLYVDGYERLNDVMAQVVRIDLKHNLLSKNDLVHPQDRQGICHQLANERSDIVWANTN</sequence>
<protein>
    <recommendedName>
        <fullName evidence="1">ABC-three component systems C-terminal domain-containing protein</fullName>
    </recommendedName>
</protein>
<evidence type="ECO:0000313" key="2">
    <source>
        <dbReference type="EMBL" id="MBC8527912.1"/>
    </source>
</evidence>
<feature type="domain" description="ABC-three component systems C-terminal" evidence="1">
    <location>
        <begin position="31"/>
        <end position="159"/>
    </location>
</feature>
<evidence type="ECO:0000313" key="3">
    <source>
        <dbReference type="Proteomes" id="UP000654279"/>
    </source>
</evidence>
<name>A0A926HHP1_9FIRM</name>
<keyword evidence="3" id="KW-1185">Reference proteome</keyword>
<dbReference type="EMBL" id="JACRSO010000001">
    <property type="protein sequence ID" value="MBC8527912.1"/>
    <property type="molecule type" value="Genomic_DNA"/>
</dbReference>
<dbReference type="Proteomes" id="UP000654279">
    <property type="component" value="Unassembled WGS sequence"/>
</dbReference>
<organism evidence="2 3">
    <name type="scientific">Luoshenia tenuis</name>
    <dbReference type="NCBI Taxonomy" id="2763654"/>
    <lineage>
        <taxon>Bacteria</taxon>
        <taxon>Bacillati</taxon>
        <taxon>Bacillota</taxon>
        <taxon>Clostridia</taxon>
        <taxon>Christensenellales</taxon>
        <taxon>Christensenellaceae</taxon>
        <taxon>Luoshenia</taxon>
    </lineage>
</organism>
<dbReference type="Pfam" id="PF20282">
    <property type="entry name" value="CTD6"/>
    <property type="match status" value="1"/>
</dbReference>
<dbReference type="AlphaFoldDB" id="A0A926HHP1"/>
<evidence type="ECO:0000259" key="1">
    <source>
        <dbReference type="Pfam" id="PF20282"/>
    </source>
</evidence>